<evidence type="ECO:0000313" key="6">
    <source>
        <dbReference type="EMBL" id="KND57664.1"/>
    </source>
</evidence>
<dbReference type="SUPFAM" id="SSF88946">
    <property type="entry name" value="Sigma2 domain of RNA polymerase sigma factors"/>
    <property type="match status" value="1"/>
</dbReference>
<sequence>MGAVMEELIRGYADLRRVLRRDHSADDAADIAQSSFEHALRYAQQNEVLSPASLLFVISRHLQIDAARRKKRAPECTIEDDAHFEYLAVCEVTPERQHSSRQRVELLSNILDNLAPGCREAFVLCKIHGMSYDEAASEMGISSTVVKKYIVQALKELRNALR</sequence>
<dbReference type="InterPro" id="IPR039425">
    <property type="entry name" value="RNA_pol_sigma-70-like"/>
</dbReference>
<dbReference type="PANTHER" id="PTHR43133:SF63">
    <property type="entry name" value="RNA POLYMERASE SIGMA FACTOR FECI-RELATED"/>
    <property type="match status" value="1"/>
</dbReference>
<keyword evidence="7" id="KW-1185">Reference proteome</keyword>
<dbReference type="InterPro" id="IPR013249">
    <property type="entry name" value="RNA_pol_sigma70_r4_t2"/>
</dbReference>
<evidence type="ECO:0000256" key="1">
    <source>
        <dbReference type="ARBA" id="ARBA00010641"/>
    </source>
</evidence>
<proteinExistence type="inferred from homology"/>
<accession>A0A0L0M6T5</accession>
<dbReference type="Proteomes" id="UP000036959">
    <property type="component" value="Unassembled WGS sequence"/>
</dbReference>
<dbReference type="PATRIC" id="fig|242163.4.peg.3228"/>
<keyword evidence="4" id="KW-0804">Transcription</keyword>
<dbReference type="OrthoDB" id="8654550at2"/>
<name>A0A0L0M6T5_9BURK</name>
<evidence type="ECO:0000256" key="3">
    <source>
        <dbReference type="ARBA" id="ARBA00023082"/>
    </source>
</evidence>
<dbReference type="PANTHER" id="PTHR43133">
    <property type="entry name" value="RNA POLYMERASE ECF-TYPE SIGMA FACTO"/>
    <property type="match status" value="1"/>
</dbReference>
<dbReference type="Gene3D" id="1.10.1740.10">
    <property type="match status" value="1"/>
</dbReference>
<feature type="domain" description="RNA polymerase sigma factor 70 region 4 type 2" evidence="5">
    <location>
        <begin position="107"/>
        <end position="157"/>
    </location>
</feature>
<evidence type="ECO:0000256" key="4">
    <source>
        <dbReference type="ARBA" id="ARBA00023163"/>
    </source>
</evidence>
<dbReference type="GO" id="GO:0006352">
    <property type="term" value="P:DNA-templated transcription initiation"/>
    <property type="evidence" value="ECO:0007669"/>
    <property type="project" value="InterPro"/>
</dbReference>
<dbReference type="NCBIfam" id="TIGR02937">
    <property type="entry name" value="sigma70-ECF"/>
    <property type="match status" value="1"/>
</dbReference>
<evidence type="ECO:0000256" key="2">
    <source>
        <dbReference type="ARBA" id="ARBA00023015"/>
    </source>
</evidence>
<evidence type="ECO:0000259" key="5">
    <source>
        <dbReference type="Pfam" id="PF08281"/>
    </source>
</evidence>
<comment type="similarity">
    <text evidence="1">Belongs to the sigma-70 factor family. ECF subfamily.</text>
</comment>
<dbReference type="Pfam" id="PF08281">
    <property type="entry name" value="Sigma70_r4_2"/>
    <property type="match status" value="1"/>
</dbReference>
<gene>
    <name evidence="6" type="ORF">BVER_02343</name>
</gene>
<dbReference type="InterPro" id="IPR013325">
    <property type="entry name" value="RNA_pol_sigma_r2"/>
</dbReference>
<dbReference type="GO" id="GO:0016987">
    <property type="term" value="F:sigma factor activity"/>
    <property type="evidence" value="ECO:0007669"/>
    <property type="project" value="UniProtKB-KW"/>
</dbReference>
<reference evidence="7" key="1">
    <citation type="submission" date="2015-06" db="EMBL/GenBank/DDBJ databases">
        <title>Comparative genomics of Burkholderia leaf nodule symbionts.</title>
        <authorList>
            <person name="Carlier A."/>
            <person name="Eberl L."/>
            <person name="Pinto-Carbo M."/>
        </authorList>
    </citation>
    <scope>NUCLEOTIDE SEQUENCE [LARGE SCALE GENOMIC DNA]</scope>
    <source>
        <strain evidence="7">UZHbot4</strain>
    </source>
</reference>
<dbReference type="SUPFAM" id="SSF88659">
    <property type="entry name" value="Sigma3 and sigma4 domains of RNA polymerase sigma factors"/>
    <property type="match status" value="1"/>
</dbReference>
<dbReference type="Gene3D" id="1.10.10.10">
    <property type="entry name" value="Winged helix-like DNA-binding domain superfamily/Winged helix DNA-binding domain"/>
    <property type="match status" value="1"/>
</dbReference>
<comment type="caution">
    <text evidence="6">The sequence shown here is derived from an EMBL/GenBank/DDBJ whole genome shotgun (WGS) entry which is preliminary data.</text>
</comment>
<dbReference type="RefSeq" id="WP_050455667.1">
    <property type="nucleotide sequence ID" value="NZ_LFJJ01000226.1"/>
</dbReference>
<dbReference type="AlphaFoldDB" id="A0A0L0M6T5"/>
<protein>
    <submittedName>
        <fullName evidence="6">RNA polymerase sigma-70 factor, ECF subfamily</fullName>
    </submittedName>
</protein>
<dbReference type="GO" id="GO:0003677">
    <property type="term" value="F:DNA binding"/>
    <property type="evidence" value="ECO:0007669"/>
    <property type="project" value="InterPro"/>
</dbReference>
<dbReference type="InterPro" id="IPR036388">
    <property type="entry name" value="WH-like_DNA-bd_sf"/>
</dbReference>
<keyword evidence="3" id="KW-0731">Sigma factor</keyword>
<keyword evidence="2" id="KW-0805">Transcription regulation</keyword>
<evidence type="ECO:0000313" key="7">
    <source>
        <dbReference type="Proteomes" id="UP000036959"/>
    </source>
</evidence>
<dbReference type="InterPro" id="IPR014284">
    <property type="entry name" value="RNA_pol_sigma-70_dom"/>
</dbReference>
<dbReference type="EMBL" id="LFJJ01000226">
    <property type="protein sequence ID" value="KND57664.1"/>
    <property type="molecule type" value="Genomic_DNA"/>
</dbReference>
<dbReference type="InterPro" id="IPR013324">
    <property type="entry name" value="RNA_pol_sigma_r3/r4-like"/>
</dbReference>
<organism evidence="6 7">
    <name type="scientific">Candidatus Burkholderia verschuerenii</name>
    <dbReference type="NCBI Taxonomy" id="242163"/>
    <lineage>
        <taxon>Bacteria</taxon>
        <taxon>Pseudomonadati</taxon>
        <taxon>Pseudomonadota</taxon>
        <taxon>Betaproteobacteria</taxon>
        <taxon>Burkholderiales</taxon>
        <taxon>Burkholderiaceae</taxon>
        <taxon>Burkholderia</taxon>
    </lineage>
</organism>